<accession>A0A2X0MJQ3</accession>
<protein>
    <submittedName>
        <fullName evidence="1">BQ5605_C033g11206 protein</fullName>
    </submittedName>
</protein>
<gene>
    <name evidence="1" type="primary">BQ5605_C033g11206</name>
    <name evidence="1" type="ORF">BQ5605_C033G11206</name>
</gene>
<reference evidence="1 2" key="1">
    <citation type="submission" date="2016-11" db="EMBL/GenBank/DDBJ databases">
        <authorList>
            <person name="Jaros S."/>
            <person name="Januszkiewicz K."/>
            <person name="Wedrychowicz H."/>
        </authorList>
    </citation>
    <scope>NUCLEOTIDE SEQUENCE [LARGE SCALE GENOMIC DNA]</scope>
</reference>
<evidence type="ECO:0000313" key="2">
    <source>
        <dbReference type="Proteomes" id="UP000249464"/>
    </source>
</evidence>
<organism evidence="1 2">
    <name type="scientific">Microbotryum silenes-dioicae</name>
    <dbReference type="NCBI Taxonomy" id="796604"/>
    <lineage>
        <taxon>Eukaryota</taxon>
        <taxon>Fungi</taxon>
        <taxon>Dikarya</taxon>
        <taxon>Basidiomycota</taxon>
        <taxon>Pucciniomycotina</taxon>
        <taxon>Microbotryomycetes</taxon>
        <taxon>Microbotryales</taxon>
        <taxon>Microbotryaceae</taxon>
        <taxon>Microbotryum</taxon>
    </lineage>
</organism>
<dbReference type="AlphaFoldDB" id="A0A2X0MJQ3"/>
<proteinExistence type="predicted"/>
<name>A0A2X0MJQ3_9BASI</name>
<keyword evidence="2" id="KW-1185">Reference proteome</keyword>
<dbReference type="EMBL" id="FQNC01000066">
    <property type="protein sequence ID" value="SGZ02413.1"/>
    <property type="molecule type" value="Genomic_DNA"/>
</dbReference>
<evidence type="ECO:0000313" key="1">
    <source>
        <dbReference type="EMBL" id="SGZ02413.1"/>
    </source>
</evidence>
<dbReference type="Proteomes" id="UP000249464">
    <property type="component" value="Unassembled WGS sequence"/>
</dbReference>
<sequence length="271" mass="30691">MYCPCRSRNSLTVCAFCGGSPNLAKLDKYRPMIVKQSRIRKMLRWLINESKKSAHSAVSFDGDCTALSTHWFRPGCAQPDLSSFCGGFSFHFDFGFRLGCSPSIGSTNRGWRLSCARQPSDKLVLSKLWPHLDPFGLVGFCVERNLKISLDEQVNHLLKLYDSDFDVTHVFRQLAFRVPTEKVARIGAALLEIEMDVVSEMIKKKSKDTKRYKATTEAEKQINRILAEWPSFGDQPHGTTAQMLGMRNEIRGYVKALGRIKDKFLDQADTV</sequence>